<reference evidence="1 2" key="1">
    <citation type="submission" date="2019-05" db="EMBL/GenBank/DDBJ databases">
        <authorList>
            <consortium name="Pathogen Informatics"/>
        </authorList>
    </citation>
    <scope>NUCLEOTIDE SEQUENCE [LARGE SCALE GENOMIC DNA]</scope>
    <source>
        <strain evidence="1 2">NCTC10924</strain>
    </source>
</reference>
<dbReference type="PANTHER" id="PTHR39166:SF1">
    <property type="entry name" value="BLL1166 PROTEIN"/>
    <property type="match status" value="1"/>
</dbReference>
<dbReference type="Proteomes" id="UP000306241">
    <property type="component" value="Chromosome"/>
</dbReference>
<dbReference type="PANTHER" id="PTHR39166">
    <property type="entry name" value="BLL1166 PROTEIN"/>
    <property type="match status" value="1"/>
</dbReference>
<protein>
    <submittedName>
        <fullName evidence="1">Uncharacterized protein conserved in bacteria</fullName>
    </submittedName>
</protein>
<dbReference type="OrthoDB" id="1901124at2"/>
<evidence type="ECO:0000313" key="1">
    <source>
        <dbReference type="EMBL" id="VTT41459.1"/>
    </source>
</evidence>
<proteinExistence type="predicted"/>
<dbReference type="AlphaFoldDB" id="A0A4V6LXS1"/>
<dbReference type="Pfam" id="PF06042">
    <property type="entry name" value="NTP_transf_6"/>
    <property type="match status" value="1"/>
</dbReference>
<organism evidence="1 2">
    <name type="scientific">Streptococcus porcinus</name>
    <dbReference type="NCBI Taxonomy" id="1340"/>
    <lineage>
        <taxon>Bacteria</taxon>
        <taxon>Bacillati</taxon>
        <taxon>Bacillota</taxon>
        <taxon>Bacilli</taxon>
        <taxon>Lactobacillales</taxon>
        <taxon>Streptococcaceae</taxon>
        <taxon>Streptococcus</taxon>
    </lineage>
</organism>
<accession>A0A4V6LXS1</accession>
<dbReference type="RefSeq" id="WP_093959136.1">
    <property type="nucleotide sequence ID" value="NZ_FZQN01000004.1"/>
</dbReference>
<evidence type="ECO:0000313" key="2">
    <source>
        <dbReference type="Proteomes" id="UP000306241"/>
    </source>
</evidence>
<sequence length="185" mass="21677">MEVIAKLISQNVELMNLLKLIKGLDLSDSWLCAGTLRNFIWNKLSNRNEILTTDIDLVFFDPNMTYQESLALEQSIIRKFPQYNWDVKNEVYMHYHTPGASAYRSACDAISKFPEKCTAIGARLNDKNQLELFLPYGEADILQFQVNPTPYYTEMVEHHKKYNQRQSRKAWSSTWPQLKVNFFPE</sequence>
<gene>
    <name evidence="1" type="ORF">NCTC10924_00136</name>
</gene>
<dbReference type="InterPro" id="IPR009267">
    <property type="entry name" value="NTP_transf_6"/>
</dbReference>
<dbReference type="EMBL" id="LR594052">
    <property type="protein sequence ID" value="VTT41459.1"/>
    <property type="molecule type" value="Genomic_DNA"/>
</dbReference>
<name>A0A4V6LXS1_STRPO</name>